<sequence>FCCGLWLIWTDRNKLLYEGKPNTSWDISKQIKSYILEFEGIKDRKFNLEANPRPRQSTQRANTAIFFGATFDSQNSRSASGLVVKNEGAESLQLNRSFMTMLHLCSRLKHMQDFKQQI</sequence>
<organism evidence="1 2">
    <name type="scientific">Gossypium gossypioides</name>
    <name type="common">Mexican cotton</name>
    <name type="synonym">Selera gossypioides</name>
    <dbReference type="NCBI Taxonomy" id="34282"/>
    <lineage>
        <taxon>Eukaryota</taxon>
        <taxon>Viridiplantae</taxon>
        <taxon>Streptophyta</taxon>
        <taxon>Embryophyta</taxon>
        <taxon>Tracheophyta</taxon>
        <taxon>Spermatophyta</taxon>
        <taxon>Magnoliopsida</taxon>
        <taxon>eudicotyledons</taxon>
        <taxon>Gunneridae</taxon>
        <taxon>Pentapetalae</taxon>
        <taxon>rosids</taxon>
        <taxon>malvids</taxon>
        <taxon>Malvales</taxon>
        <taxon>Malvaceae</taxon>
        <taxon>Malvoideae</taxon>
        <taxon>Gossypium</taxon>
    </lineage>
</organism>
<evidence type="ECO:0000313" key="1">
    <source>
        <dbReference type="EMBL" id="MBA0734150.1"/>
    </source>
</evidence>
<dbReference type="AlphaFoldDB" id="A0A7J9BD05"/>
<comment type="caution">
    <text evidence="1">The sequence shown here is derived from an EMBL/GenBank/DDBJ whole genome shotgun (WGS) entry which is preliminary data.</text>
</comment>
<reference evidence="1 2" key="1">
    <citation type="journal article" date="2019" name="Genome Biol. Evol.">
        <title>Insights into the evolution of the New World diploid cottons (Gossypium, subgenus Houzingenia) based on genome sequencing.</title>
        <authorList>
            <person name="Grover C.E."/>
            <person name="Arick M.A. 2nd"/>
            <person name="Thrash A."/>
            <person name="Conover J.L."/>
            <person name="Sanders W.S."/>
            <person name="Peterson D.G."/>
            <person name="Frelichowski J.E."/>
            <person name="Scheffler J.A."/>
            <person name="Scheffler B.E."/>
            <person name="Wendel J.F."/>
        </authorList>
    </citation>
    <scope>NUCLEOTIDE SEQUENCE [LARGE SCALE GENOMIC DNA]</scope>
    <source>
        <strain evidence="1">5</strain>
        <tissue evidence="1">Leaf</tissue>
    </source>
</reference>
<dbReference type="EMBL" id="JABEZY010000002">
    <property type="protein sequence ID" value="MBA0734150.1"/>
    <property type="molecule type" value="Genomic_DNA"/>
</dbReference>
<gene>
    <name evidence="1" type="ORF">Gogos_018093</name>
</gene>
<evidence type="ECO:0000313" key="2">
    <source>
        <dbReference type="Proteomes" id="UP000593579"/>
    </source>
</evidence>
<name>A0A7J9BD05_GOSGO</name>
<feature type="non-terminal residue" evidence="1">
    <location>
        <position position="1"/>
    </location>
</feature>
<proteinExistence type="predicted"/>
<dbReference type="OrthoDB" id="999899at2759"/>
<dbReference type="Proteomes" id="UP000593579">
    <property type="component" value="Unassembled WGS sequence"/>
</dbReference>
<keyword evidence="2" id="KW-1185">Reference proteome</keyword>
<accession>A0A7J9BD05</accession>
<protein>
    <submittedName>
        <fullName evidence="1">Uncharacterized protein</fullName>
    </submittedName>
</protein>